<feature type="signal peptide" evidence="5">
    <location>
        <begin position="1"/>
        <end position="29"/>
    </location>
</feature>
<proteinExistence type="inferred from homology"/>
<dbReference type="PANTHER" id="PTHR21700">
    <property type="entry name" value="TRANSTHYRETIN-LIKE FAMILY PROTEIN-RELATED"/>
    <property type="match status" value="1"/>
</dbReference>
<keyword evidence="4 5" id="KW-0732">Signal</keyword>
<organism evidence="6 7">
    <name type="scientific">Pristionchus fissidentatus</name>
    <dbReference type="NCBI Taxonomy" id="1538716"/>
    <lineage>
        <taxon>Eukaryota</taxon>
        <taxon>Metazoa</taxon>
        <taxon>Ecdysozoa</taxon>
        <taxon>Nematoda</taxon>
        <taxon>Chromadorea</taxon>
        <taxon>Rhabditida</taxon>
        <taxon>Rhabditina</taxon>
        <taxon>Diplogasteromorpha</taxon>
        <taxon>Diplogasteroidea</taxon>
        <taxon>Neodiplogasteridae</taxon>
        <taxon>Pristionchus</taxon>
    </lineage>
</organism>
<dbReference type="InterPro" id="IPR038479">
    <property type="entry name" value="Transthyretin-like_sf"/>
</dbReference>
<protein>
    <submittedName>
        <fullName evidence="6">Uncharacterized protein</fullName>
    </submittedName>
</protein>
<evidence type="ECO:0000256" key="2">
    <source>
        <dbReference type="ARBA" id="ARBA00010112"/>
    </source>
</evidence>
<feature type="non-terminal residue" evidence="6">
    <location>
        <position position="1"/>
    </location>
</feature>
<comment type="caution">
    <text evidence="6">The sequence shown here is derived from an EMBL/GenBank/DDBJ whole genome shotgun (WGS) entry which is preliminary data.</text>
</comment>
<comment type="similarity">
    <text evidence="2">Belongs to the nematode transthyretin-like family.</text>
</comment>
<dbReference type="InterPro" id="IPR001534">
    <property type="entry name" value="Transthyretin-like"/>
</dbReference>
<dbReference type="PANTHER" id="PTHR21700:SF3">
    <property type="entry name" value="TRANSTHYRETIN-LIKE PROTEIN 5"/>
    <property type="match status" value="1"/>
</dbReference>
<evidence type="ECO:0000313" key="7">
    <source>
        <dbReference type="Proteomes" id="UP001432322"/>
    </source>
</evidence>
<sequence>LRHPLHSPSPPPMLCGYLLFSALLVSVSAWNAAFADVRGSFLCDSDNGRARALLPDVKAELWEHDVFPIRDDEISTTKSDKSGSFAVTGSKAEFCCEEFYLYIRVPCDVVINRCDKNDAIQ</sequence>
<evidence type="ECO:0000256" key="3">
    <source>
        <dbReference type="ARBA" id="ARBA00022525"/>
    </source>
</evidence>
<dbReference type="GO" id="GO:0009986">
    <property type="term" value="C:cell surface"/>
    <property type="evidence" value="ECO:0007669"/>
    <property type="project" value="InterPro"/>
</dbReference>
<dbReference type="Pfam" id="PF01060">
    <property type="entry name" value="TTR-52"/>
    <property type="match status" value="1"/>
</dbReference>
<dbReference type="Proteomes" id="UP001432322">
    <property type="component" value="Unassembled WGS sequence"/>
</dbReference>
<dbReference type="EMBL" id="BTSY01000005">
    <property type="protein sequence ID" value="GMT26531.1"/>
    <property type="molecule type" value="Genomic_DNA"/>
</dbReference>
<evidence type="ECO:0000256" key="1">
    <source>
        <dbReference type="ARBA" id="ARBA00004613"/>
    </source>
</evidence>
<name>A0AAV5W3Z6_9BILA</name>
<keyword evidence="7" id="KW-1185">Reference proteome</keyword>
<feature type="chain" id="PRO_5043697451" evidence="5">
    <location>
        <begin position="30"/>
        <end position="121"/>
    </location>
</feature>
<dbReference type="AlphaFoldDB" id="A0AAV5W3Z6"/>
<gene>
    <name evidence="6" type="ORF">PFISCL1PPCAC_17828</name>
</gene>
<accession>A0AAV5W3Z6</accession>
<evidence type="ECO:0000256" key="5">
    <source>
        <dbReference type="SAM" id="SignalP"/>
    </source>
</evidence>
<reference evidence="6" key="1">
    <citation type="submission" date="2023-10" db="EMBL/GenBank/DDBJ databases">
        <title>Genome assembly of Pristionchus species.</title>
        <authorList>
            <person name="Yoshida K."/>
            <person name="Sommer R.J."/>
        </authorList>
    </citation>
    <scope>NUCLEOTIDE SEQUENCE</scope>
    <source>
        <strain evidence="6">RS5133</strain>
    </source>
</reference>
<evidence type="ECO:0000256" key="4">
    <source>
        <dbReference type="ARBA" id="ARBA00022729"/>
    </source>
</evidence>
<keyword evidence="3" id="KW-0964">Secreted</keyword>
<comment type="subcellular location">
    <subcellularLocation>
        <location evidence="1">Secreted</location>
    </subcellularLocation>
</comment>
<dbReference type="GO" id="GO:0005576">
    <property type="term" value="C:extracellular region"/>
    <property type="evidence" value="ECO:0007669"/>
    <property type="project" value="UniProtKB-SubCell"/>
</dbReference>
<dbReference type="Gene3D" id="2.60.40.3330">
    <property type="match status" value="1"/>
</dbReference>
<evidence type="ECO:0000313" key="6">
    <source>
        <dbReference type="EMBL" id="GMT26531.1"/>
    </source>
</evidence>